<dbReference type="HOGENOM" id="CLU_1408833_0_0_1"/>
<evidence type="ECO:0000256" key="1">
    <source>
        <dbReference type="SAM" id="MobiDB-lite"/>
    </source>
</evidence>
<gene>
    <name evidence="2" type="ORF">FOMG_18172</name>
</gene>
<dbReference type="AlphaFoldDB" id="W9ZVN4"/>
<proteinExistence type="predicted"/>
<feature type="compositionally biased region" description="Basic and acidic residues" evidence="1">
    <location>
        <begin position="154"/>
        <end position="170"/>
    </location>
</feature>
<dbReference type="OrthoDB" id="10390984at2759"/>
<reference evidence="2" key="2">
    <citation type="submission" date="2012-05" db="EMBL/GenBank/DDBJ databases">
        <title>Annotation of the Genome Sequence of Fusarium oxysporum f. sp. melonis 26406.</title>
        <authorList>
            <consortium name="The Broad Institute Genomics Platform"/>
            <person name="Ma L.-J."/>
            <person name="Corby-Kistler H."/>
            <person name="Broz K."/>
            <person name="Gale L.R."/>
            <person name="Jonkers W."/>
            <person name="O'Donnell K."/>
            <person name="Ploetz R."/>
            <person name="Steinberg C."/>
            <person name="Schwartz D.C."/>
            <person name="VanEtten H."/>
            <person name="Zhou S."/>
            <person name="Young S.K."/>
            <person name="Zeng Q."/>
            <person name="Gargeya S."/>
            <person name="Fitzgerald M."/>
            <person name="Abouelleil A."/>
            <person name="Alvarado L."/>
            <person name="Chapman S.B."/>
            <person name="Gainer-Dewar J."/>
            <person name="Goldberg J."/>
            <person name="Griggs A."/>
            <person name="Gujja S."/>
            <person name="Hansen M."/>
            <person name="Howarth C."/>
            <person name="Imamovic A."/>
            <person name="Ireland A."/>
            <person name="Larimer J."/>
            <person name="McCowan C."/>
            <person name="Murphy C."/>
            <person name="Pearson M."/>
            <person name="Poon T.W."/>
            <person name="Priest M."/>
            <person name="Roberts A."/>
            <person name="Saif S."/>
            <person name="Shea T."/>
            <person name="Sykes S."/>
            <person name="Wortman J."/>
            <person name="Nusbaum C."/>
            <person name="Birren B."/>
        </authorList>
    </citation>
    <scope>NUCLEOTIDE SEQUENCE</scope>
    <source>
        <strain evidence="2">26406</strain>
    </source>
</reference>
<reference evidence="2" key="1">
    <citation type="submission" date="2012-04" db="EMBL/GenBank/DDBJ databases">
        <title>The Genome Sequence of Fusarium oxysporum melonis.</title>
        <authorList>
            <consortium name="The Broad Institute Genome Sequencing Platform"/>
            <person name="Ma L.-J."/>
            <person name="Gale L.R."/>
            <person name="Schwartz D.C."/>
            <person name="Zhou S."/>
            <person name="Corby-Kistler H."/>
            <person name="Young S.K."/>
            <person name="Zeng Q."/>
            <person name="Gargeya S."/>
            <person name="Fitzgerald M."/>
            <person name="Haas B."/>
            <person name="Abouelleil A."/>
            <person name="Alvarado L."/>
            <person name="Arachchi H.M."/>
            <person name="Berlin A."/>
            <person name="Brown A."/>
            <person name="Chapman S.B."/>
            <person name="Chen Z."/>
            <person name="Dunbar C."/>
            <person name="Freedman E."/>
            <person name="Gearin G."/>
            <person name="Goldberg J."/>
            <person name="Griggs A."/>
            <person name="Gujja S."/>
            <person name="Heiman D."/>
            <person name="Howarth C."/>
            <person name="Larson L."/>
            <person name="Lui A."/>
            <person name="MacDonald P.J.P."/>
            <person name="Montmayeur A."/>
            <person name="Murphy C."/>
            <person name="Neiman D."/>
            <person name="Pearson M."/>
            <person name="Priest M."/>
            <person name="Roberts A."/>
            <person name="Saif S."/>
            <person name="Shea T."/>
            <person name="Shenoy N."/>
            <person name="Sisk P."/>
            <person name="Stolte C."/>
            <person name="Sykes S."/>
            <person name="Wortman J."/>
            <person name="Nusbaum C."/>
            <person name="Birren B."/>
        </authorList>
    </citation>
    <scope>NUCLEOTIDE SEQUENCE</scope>
    <source>
        <strain evidence="2">26406</strain>
    </source>
</reference>
<dbReference type="VEuPathDB" id="FungiDB:FOMG_18172"/>
<name>W9ZVN4_FUSOX</name>
<sequence>MRHACSPIEMTTEEAKNFWMPTYATAPGYTNLPSLTWPDFQRLGLLTYRRELGGRRKEMEESLIKPVAEEAASGIITADQTLGPARKRHAEPFNGSIGDFTQGHSPQNPEPVEHTNMHHRNTRLPRNYARTIYRNVNRSLALPRRRTRQITKSQIDERPMEKDDKRKLSIMDDESALGPPDTSTPIRRNGAKD</sequence>
<accession>W9ZVN4</accession>
<protein>
    <submittedName>
        <fullName evidence="2">Uncharacterized protein</fullName>
    </submittedName>
</protein>
<dbReference type="EMBL" id="JH659421">
    <property type="protein sequence ID" value="EXK25141.1"/>
    <property type="molecule type" value="Genomic_DNA"/>
</dbReference>
<evidence type="ECO:0000313" key="2">
    <source>
        <dbReference type="EMBL" id="EXK25141.1"/>
    </source>
</evidence>
<organism evidence="2">
    <name type="scientific">Fusarium oxysporum f. sp. melonis 26406</name>
    <dbReference type="NCBI Taxonomy" id="1089452"/>
    <lineage>
        <taxon>Eukaryota</taxon>
        <taxon>Fungi</taxon>
        <taxon>Dikarya</taxon>
        <taxon>Ascomycota</taxon>
        <taxon>Pezizomycotina</taxon>
        <taxon>Sordariomycetes</taxon>
        <taxon>Hypocreomycetidae</taxon>
        <taxon>Hypocreales</taxon>
        <taxon>Nectriaceae</taxon>
        <taxon>Fusarium</taxon>
        <taxon>Fusarium oxysporum species complex</taxon>
    </lineage>
</organism>
<dbReference type="Proteomes" id="UP000030703">
    <property type="component" value="Unassembled WGS sequence"/>
</dbReference>
<feature type="region of interest" description="Disordered" evidence="1">
    <location>
        <begin position="139"/>
        <end position="193"/>
    </location>
</feature>